<dbReference type="GeneID" id="63750155"/>
<dbReference type="RefSeq" id="XP_040691900.1">
    <property type="nucleotide sequence ID" value="XM_040834307.1"/>
</dbReference>
<protein>
    <submittedName>
        <fullName evidence="2">Uncharacterized protein</fullName>
    </submittedName>
</protein>
<gene>
    <name evidence="2" type="ORF">ASPWEDRAFT_35841</name>
</gene>
<accession>A0A1L9RTJ6</accession>
<dbReference type="Proteomes" id="UP000184383">
    <property type="component" value="Unassembled WGS sequence"/>
</dbReference>
<dbReference type="EMBL" id="KV878210">
    <property type="protein sequence ID" value="OJJ38224.1"/>
    <property type="molecule type" value="Genomic_DNA"/>
</dbReference>
<proteinExistence type="predicted"/>
<name>A0A1L9RTJ6_ASPWE</name>
<keyword evidence="3" id="KW-1185">Reference proteome</keyword>
<evidence type="ECO:0000313" key="3">
    <source>
        <dbReference type="Proteomes" id="UP000184383"/>
    </source>
</evidence>
<sequence length="99" mass="10884">MPRPVNVRRLVLAGAVTTITIAGTLYGAGVKTGQEAKQVAQKSREATIDERIESLRSTRENLSSKKLMVEKQIRDLDARVEDKQQKGLAASNTERPHDG</sequence>
<dbReference type="OrthoDB" id="5428081at2759"/>
<feature type="region of interest" description="Disordered" evidence="1">
    <location>
        <begin position="78"/>
        <end position="99"/>
    </location>
</feature>
<dbReference type="AlphaFoldDB" id="A0A1L9RTJ6"/>
<evidence type="ECO:0000313" key="2">
    <source>
        <dbReference type="EMBL" id="OJJ38224.1"/>
    </source>
</evidence>
<evidence type="ECO:0000256" key="1">
    <source>
        <dbReference type="SAM" id="MobiDB-lite"/>
    </source>
</evidence>
<dbReference type="VEuPathDB" id="FungiDB:ASPWEDRAFT_35841"/>
<reference evidence="3" key="1">
    <citation type="journal article" date="2017" name="Genome Biol.">
        <title>Comparative genomics reveals high biological diversity and specific adaptations in the industrially and medically important fungal genus Aspergillus.</title>
        <authorList>
            <person name="de Vries R.P."/>
            <person name="Riley R."/>
            <person name="Wiebenga A."/>
            <person name="Aguilar-Osorio G."/>
            <person name="Amillis S."/>
            <person name="Uchima C.A."/>
            <person name="Anderluh G."/>
            <person name="Asadollahi M."/>
            <person name="Askin M."/>
            <person name="Barry K."/>
            <person name="Battaglia E."/>
            <person name="Bayram O."/>
            <person name="Benocci T."/>
            <person name="Braus-Stromeyer S.A."/>
            <person name="Caldana C."/>
            <person name="Canovas D."/>
            <person name="Cerqueira G.C."/>
            <person name="Chen F."/>
            <person name="Chen W."/>
            <person name="Choi C."/>
            <person name="Clum A."/>
            <person name="Dos Santos R.A."/>
            <person name="Damasio A.R."/>
            <person name="Diallinas G."/>
            <person name="Emri T."/>
            <person name="Fekete E."/>
            <person name="Flipphi M."/>
            <person name="Freyberg S."/>
            <person name="Gallo A."/>
            <person name="Gournas C."/>
            <person name="Habgood R."/>
            <person name="Hainaut M."/>
            <person name="Harispe M.L."/>
            <person name="Henrissat B."/>
            <person name="Hilden K.S."/>
            <person name="Hope R."/>
            <person name="Hossain A."/>
            <person name="Karabika E."/>
            <person name="Karaffa L."/>
            <person name="Karanyi Z."/>
            <person name="Krasevec N."/>
            <person name="Kuo A."/>
            <person name="Kusch H."/>
            <person name="LaButti K."/>
            <person name="Lagendijk E.L."/>
            <person name="Lapidus A."/>
            <person name="Levasseur A."/>
            <person name="Lindquist E."/>
            <person name="Lipzen A."/>
            <person name="Logrieco A.F."/>
            <person name="MacCabe A."/>
            <person name="Maekelae M.R."/>
            <person name="Malavazi I."/>
            <person name="Melin P."/>
            <person name="Meyer V."/>
            <person name="Mielnichuk N."/>
            <person name="Miskei M."/>
            <person name="Molnar A.P."/>
            <person name="Mule G."/>
            <person name="Ngan C.Y."/>
            <person name="Orejas M."/>
            <person name="Orosz E."/>
            <person name="Ouedraogo J.P."/>
            <person name="Overkamp K.M."/>
            <person name="Park H.-S."/>
            <person name="Perrone G."/>
            <person name="Piumi F."/>
            <person name="Punt P.J."/>
            <person name="Ram A.F."/>
            <person name="Ramon A."/>
            <person name="Rauscher S."/>
            <person name="Record E."/>
            <person name="Riano-Pachon D.M."/>
            <person name="Robert V."/>
            <person name="Roehrig J."/>
            <person name="Ruller R."/>
            <person name="Salamov A."/>
            <person name="Salih N.S."/>
            <person name="Samson R.A."/>
            <person name="Sandor E."/>
            <person name="Sanguinetti M."/>
            <person name="Schuetze T."/>
            <person name="Sepcic K."/>
            <person name="Shelest E."/>
            <person name="Sherlock G."/>
            <person name="Sophianopoulou V."/>
            <person name="Squina F.M."/>
            <person name="Sun H."/>
            <person name="Susca A."/>
            <person name="Todd R.B."/>
            <person name="Tsang A."/>
            <person name="Unkles S.E."/>
            <person name="van de Wiele N."/>
            <person name="van Rossen-Uffink D."/>
            <person name="Oliveira J.V."/>
            <person name="Vesth T.C."/>
            <person name="Visser J."/>
            <person name="Yu J.-H."/>
            <person name="Zhou M."/>
            <person name="Andersen M.R."/>
            <person name="Archer D.B."/>
            <person name="Baker S.E."/>
            <person name="Benoit I."/>
            <person name="Brakhage A.A."/>
            <person name="Braus G.H."/>
            <person name="Fischer R."/>
            <person name="Frisvad J.C."/>
            <person name="Goldman G.H."/>
            <person name="Houbraken J."/>
            <person name="Oakley B."/>
            <person name="Pocsi I."/>
            <person name="Scazzocchio C."/>
            <person name="Seiboth B."/>
            <person name="vanKuyk P.A."/>
            <person name="Wortman J."/>
            <person name="Dyer P.S."/>
            <person name="Grigoriev I.V."/>
        </authorList>
    </citation>
    <scope>NUCLEOTIDE SEQUENCE [LARGE SCALE GENOMIC DNA]</scope>
    <source>
        <strain evidence="3">DTO 134E9</strain>
    </source>
</reference>
<organism evidence="2 3">
    <name type="scientific">Aspergillus wentii DTO 134E9</name>
    <dbReference type="NCBI Taxonomy" id="1073089"/>
    <lineage>
        <taxon>Eukaryota</taxon>
        <taxon>Fungi</taxon>
        <taxon>Dikarya</taxon>
        <taxon>Ascomycota</taxon>
        <taxon>Pezizomycotina</taxon>
        <taxon>Eurotiomycetes</taxon>
        <taxon>Eurotiomycetidae</taxon>
        <taxon>Eurotiales</taxon>
        <taxon>Aspergillaceae</taxon>
        <taxon>Aspergillus</taxon>
        <taxon>Aspergillus subgen. Cremei</taxon>
    </lineage>
</organism>